<dbReference type="PROSITE" id="PS50931">
    <property type="entry name" value="HTH_LYSR"/>
    <property type="match status" value="1"/>
</dbReference>
<dbReference type="FunFam" id="1.10.10.10:FF:000001">
    <property type="entry name" value="LysR family transcriptional regulator"/>
    <property type="match status" value="1"/>
</dbReference>
<evidence type="ECO:0000313" key="6">
    <source>
        <dbReference type="EMBL" id="MBB3092110.1"/>
    </source>
</evidence>
<dbReference type="GO" id="GO:0032993">
    <property type="term" value="C:protein-DNA complex"/>
    <property type="evidence" value="ECO:0007669"/>
    <property type="project" value="TreeGrafter"/>
</dbReference>
<dbReference type="CDD" id="cd05466">
    <property type="entry name" value="PBP2_LTTR_substrate"/>
    <property type="match status" value="1"/>
</dbReference>
<comment type="caution">
    <text evidence="6">The sequence shown here is derived from an EMBL/GenBank/DDBJ whole genome shotgun (WGS) entry which is preliminary data.</text>
</comment>
<dbReference type="Pfam" id="PF00126">
    <property type="entry name" value="HTH_1"/>
    <property type="match status" value="1"/>
</dbReference>
<dbReference type="GO" id="GO:0003677">
    <property type="term" value="F:DNA binding"/>
    <property type="evidence" value="ECO:0007669"/>
    <property type="project" value="UniProtKB-KW"/>
</dbReference>
<name>A0A7W5FBD3_9ACTN</name>
<dbReference type="Gene3D" id="1.10.10.10">
    <property type="entry name" value="Winged helix-like DNA-binding domain superfamily/Winged helix DNA-binding domain"/>
    <property type="match status" value="1"/>
</dbReference>
<dbReference type="Gene3D" id="3.40.190.290">
    <property type="match status" value="1"/>
</dbReference>
<sequence length="341" mass="37031">MDPRQLEYFLAVVEHGGINRAATALRVAQPSISQSLRRLEKEVQATLFHRVGRGVVLSAAGEALIGPARQVLRDLDLAREAVSAVNHLQGGRIDIAALSDTSTDPLSVWVAQFRVKHPLVHVRVEERDRLGEVVDMVKDGACELGITVLPMGVNDLTHHFLVDQHFVVAFPPGTPTDLPDVVEANSLDGVPFVMGERNTASRDNVEAILRACGVEPLVAVEVPQRGAVVPMVLSGAGAAILPQRIALEARQRGAVVRDLSPHVSRSVGAIHRPDRLTPAAAMFLDYTKQQLASWERAVSRRMDAGSSRVDAAAEVVAAIERRQREQFREIGPIYPRSPASE</sequence>
<dbReference type="AlphaFoldDB" id="A0A7W5FBD3"/>
<evidence type="ECO:0000256" key="1">
    <source>
        <dbReference type="ARBA" id="ARBA00009437"/>
    </source>
</evidence>
<reference evidence="6 7" key="1">
    <citation type="submission" date="2020-08" db="EMBL/GenBank/DDBJ databases">
        <title>Genomic Encyclopedia of Type Strains, Phase III (KMG-III): the genomes of soil and plant-associated and newly described type strains.</title>
        <authorList>
            <person name="Whitman W."/>
        </authorList>
    </citation>
    <scope>NUCLEOTIDE SEQUENCE [LARGE SCALE GENOMIC DNA]</scope>
    <source>
        <strain evidence="6 7">CECT 3302</strain>
    </source>
</reference>
<dbReference type="PANTHER" id="PTHR30346">
    <property type="entry name" value="TRANSCRIPTIONAL DUAL REGULATOR HCAR-RELATED"/>
    <property type="match status" value="1"/>
</dbReference>
<proteinExistence type="inferred from homology"/>
<dbReference type="Proteomes" id="UP000577707">
    <property type="component" value="Unassembled WGS sequence"/>
</dbReference>
<dbReference type="InterPro" id="IPR005119">
    <property type="entry name" value="LysR_subst-bd"/>
</dbReference>
<accession>A0A7W5FBD3</accession>
<dbReference type="Pfam" id="PF03466">
    <property type="entry name" value="LysR_substrate"/>
    <property type="match status" value="1"/>
</dbReference>
<dbReference type="PANTHER" id="PTHR30346:SF28">
    <property type="entry name" value="HTH-TYPE TRANSCRIPTIONAL REGULATOR CYNR"/>
    <property type="match status" value="1"/>
</dbReference>
<dbReference type="GO" id="GO:0003700">
    <property type="term" value="F:DNA-binding transcription factor activity"/>
    <property type="evidence" value="ECO:0007669"/>
    <property type="project" value="InterPro"/>
</dbReference>
<evidence type="ECO:0000313" key="7">
    <source>
        <dbReference type="Proteomes" id="UP000577707"/>
    </source>
</evidence>
<dbReference type="InterPro" id="IPR036388">
    <property type="entry name" value="WH-like_DNA-bd_sf"/>
</dbReference>
<organism evidence="6 7">
    <name type="scientific">Nocardioides albus</name>
    <dbReference type="NCBI Taxonomy" id="1841"/>
    <lineage>
        <taxon>Bacteria</taxon>
        <taxon>Bacillati</taxon>
        <taxon>Actinomycetota</taxon>
        <taxon>Actinomycetes</taxon>
        <taxon>Propionibacteriales</taxon>
        <taxon>Nocardioidaceae</taxon>
        <taxon>Nocardioides</taxon>
    </lineage>
</organism>
<dbReference type="InterPro" id="IPR000847">
    <property type="entry name" value="LysR_HTH_N"/>
</dbReference>
<evidence type="ECO:0000259" key="5">
    <source>
        <dbReference type="PROSITE" id="PS50931"/>
    </source>
</evidence>
<evidence type="ECO:0000256" key="2">
    <source>
        <dbReference type="ARBA" id="ARBA00023015"/>
    </source>
</evidence>
<keyword evidence="3 6" id="KW-0238">DNA-binding</keyword>
<dbReference type="SUPFAM" id="SSF53850">
    <property type="entry name" value="Periplasmic binding protein-like II"/>
    <property type="match status" value="1"/>
</dbReference>
<feature type="domain" description="HTH lysR-type" evidence="5">
    <location>
        <begin position="1"/>
        <end position="58"/>
    </location>
</feature>
<keyword evidence="7" id="KW-1185">Reference proteome</keyword>
<protein>
    <submittedName>
        <fullName evidence="6">DNA-binding transcriptional LysR family regulator</fullName>
    </submittedName>
</protein>
<dbReference type="RefSeq" id="WP_183551564.1">
    <property type="nucleotide sequence ID" value="NZ_BMQT01000016.1"/>
</dbReference>
<dbReference type="PRINTS" id="PR00039">
    <property type="entry name" value="HTHLYSR"/>
</dbReference>
<dbReference type="EMBL" id="JACHXG010000016">
    <property type="protein sequence ID" value="MBB3092110.1"/>
    <property type="molecule type" value="Genomic_DNA"/>
</dbReference>
<keyword evidence="4" id="KW-0804">Transcription</keyword>
<comment type="similarity">
    <text evidence="1">Belongs to the LysR transcriptional regulatory family.</text>
</comment>
<dbReference type="InterPro" id="IPR036390">
    <property type="entry name" value="WH_DNA-bd_sf"/>
</dbReference>
<evidence type="ECO:0000256" key="3">
    <source>
        <dbReference type="ARBA" id="ARBA00023125"/>
    </source>
</evidence>
<evidence type="ECO:0000256" key="4">
    <source>
        <dbReference type="ARBA" id="ARBA00023163"/>
    </source>
</evidence>
<keyword evidence="2" id="KW-0805">Transcription regulation</keyword>
<gene>
    <name evidence="6" type="ORF">FHS12_005087</name>
</gene>
<dbReference type="SUPFAM" id="SSF46785">
    <property type="entry name" value="Winged helix' DNA-binding domain"/>
    <property type="match status" value="1"/>
</dbReference>